<feature type="transmembrane region" description="Helical" evidence="1">
    <location>
        <begin position="1008"/>
        <end position="1033"/>
    </location>
</feature>
<feature type="transmembrane region" description="Helical" evidence="1">
    <location>
        <begin position="968"/>
        <end position="988"/>
    </location>
</feature>
<keyword evidence="1" id="KW-0472">Membrane</keyword>
<sequence length="1057" mass="115724">MHALIRAAIQRSRATLLALVFLVLGGWGAYLTIPKEAFPDITIPFVYISMGLEGISPEDAERLLVRPMEQELRALEGIKRMTSIAAEGHASVLLEFDAGFDPDRALQNVREKVDTARSKLPSEADEPQVHEINTALIPILSIGLSGPLDEVTLVGVGRRIKEELEALPSVLSVDIGGDREDLLEILVDPQAMESYGLDYAQLFSLVSLNNRLVAAGSLDTGAGRMAMKVPGVIETLEDLIQMPVKVEGSQVVTFGDLASIHRTFKDPTGFARINGQPALVLEVTKRTGANIIETVTHIKALLEAALPHLPEGLEIDYIMDQSIEVEDTLKDLLNNVATAVALVMLVVIAAMGLRSALLVGITIPGAFLVGILLIWSLGYTLNMMVLFSLILVAGMLVDGALVVTELADRYLEEGLQPSEAWRQAASRMAWPITASTATTLSVFAPLLFWPGMVGEFMKFLPITVMLCLLASLAMALIFLPSLGSVAGGTQRAALDHTVAQPQGESVDFHAGHKTSSRFGQAYRRLLSNLLQRPVWTLAGMLSLIVLIYLAYAQFNHGVDFFPDVEPEFAQVHIRTRGDLSVYERDALVRQVEQRLLGMPEIKALYARSFAGQPGGGLWSSMPEDTIGVLQFQFIDWHQRRPARQIMQEMRERTADMPGLYLEFREQDQGPGGDSKPVVLEISSSHTLMADQALEQLVERMQQLGGFTDFQDDRSLPGIEWRFLVDREAAARYGADVAAVGHAVQLVTTGLMLASYRPEDATDEVDIRVRLPMQARTLDQLERMTLQTPVGQIPLSHFVRLEAAPKTGTLRRLNGQRTLTLQADLEAGYQLDERLAALRPYFSDLPEGVTVRTGGEDADMQEAAQFLVAAFFVAIFLMLLILVLQFNSLYQTLLVMSAILFSTAGVLLGLMLAGQAFGIVMVGMGIIALAGIVVNNNIVLIDTYNRIRQQGLKAREAALETGCLRLRPVLLTAMTTILGLMPMVVGVNVNLMEPSLGWGAPSTQWWRQLSSAIAGGLAFATLLTLILTPCMLVLGDRLSLTYRRLHREQQAQEKAQAL</sequence>
<dbReference type="SUPFAM" id="SSF82714">
    <property type="entry name" value="Multidrug efflux transporter AcrB TolC docking domain, DN and DC subdomains"/>
    <property type="match status" value="2"/>
</dbReference>
<dbReference type="SUPFAM" id="SSF82866">
    <property type="entry name" value="Multidrug efflux transporter AcrB transmembrane domain"/>
    <property type="match status" value="2"/>
</dbReference>
<feature type="transmembrane region" description="Helical" evidence="1">
    <location>
        <begin position="918"/>
        <end position="939"/>
    </location>
</feature>
<evidence type="ECO:0000256" key="1">
    <source>
        <dbReference type="SAM" id="Phobius"/>
    </source>
</evidence>
<comment type="caution">
    <text evidence="2">The sequence shown here is derived from an EMBL/GenBank/DDBJ whole genome shotgun (WGS) entry which is preliminary data.</text>
</comment>
<dbReference type="RefSeq" id="WP_405338454.1">
    <property type="nucleotide sequence ID" value="NZ_JBANFI010000003.1"/>
</dbReference>
<dbReference type="PANTHER" id="PTHR32063">
    <property type="match status" value="1"/>
</dbReference>
<reference evidence="2 3" key="1">
    <citation type="submission" date="2024-02" db="EMBL/GenBank/DDBJ databases">
        <title>Marinospirillum sp. MEB 164 isolated from Lonar lake sediment.</title>
        <authorList>
            <person name="Joshi A."/>
            <person name="Thite S."/>
        </authorList>
    </citation>
    <scope>NUCLEOTIDE SEQUENCE [LARGE SCALE GENOMIC DNA]</scope>
    <source>
        <strain evidence="2 3">MEB164</strain>
    </source>
</reference>
<accession>A0ABW8PXL5</accession>
<dbReference type="InterPro" id="IPR001036">
    <property type="entry name" value="Acrflvin-R"/>
</dbReference>
<dbReference type="Gene3D" id="3.30.70.1440">
    <property type="entry name" value="Multidrug efflux transporter AcrB pore domain"/>
    <property type="match status" value="1"/>
</dbReference>
<feature type="transmembrane region" description="Helical" evidence="1">
    <location>
        <begin position="533"/>
        <end position="551"/>
    </location>
</feature>
<dbReference type="SUPFAM" id="SSF82693">
    <property type="entry name" value="Multidrug efflux transporter AcrB pore domain, PN1, PN2, PC1 and PC2 subdomains"/>
    <property type="match status" value="2"/>
</dbReference>
<dbReference type="EMBL" id="JBANFI010000003">
    <property type="protein sequence ID" value="MFK7160594.1"/>
    <property type="molecule type" value="Genomic_DNA"/>
</dbReference>
<evidence type="ECO:0000313" key="3">
    <source>
        <dbReference type="Proteomes" id="UP001621714"/>
    </source>
</evidence>
<feature type="transmembrane region" description="Helical" evidence="1">
    <location>
        <begin position="357"/>
        <end position="377"/>
    </location>
</feature>
<dbReference type="PRINTS" id="PR00702">
    <property type="entry name" value="ACRIFLAVINRP"/>
</dbReference>
<keyword evidence="1" id="KW-0812">Transmembrane</keyword>
<dbReference type="InterPro" id="IPR027463">
    <property type="entry name" value="AcrB_DN_DC_subdom"/>
</dbReference>
<keyword evidence="3" id="KW-1185">Reference proteome</keyword>
<dbReference type="Gene3D" id="3.30.2090.10">
    <property type="entry name" value="Multidrug efflux transporter AcrB TolC docking domain, DN and DC subdomains"/>
    <property type="match status" value="2"/>
</dbReference>
<feature type="transmembrane region" description="Helical" evidence="1">
    <location>
        <begin position="332"/>
        <end position="350"/>
    </location>
</feature>
<evidence type="ECO:0000313" key="2">
    <source>
        <dbReference type="EMBL" id="MFK7160594.1"/>
    </source>
</evidence>
<protein>
    <submittedName>
        <fullName evidence="2">Efflux RND transporter permease subunit</fullName>
    </submittedName>
</protein>
<dbReference type="Proteomes" id="UP001621714">
    <property type="component" value="Unassembled WGS sequence"/>
</dbReference>
<dbReference type="PANTHER" id="PTHR32063:SF0">
    <property type="entry name" value="SWARMING MOTILITY PROTEIN SWRC"/>
    <property type="match status" value="1"/>
</dbReference>
<feature type="transmembrane region" description="Helical" evidence="1">
    <location>
        <begin position="383"/>
        <end position="407"/>
    </location>
</feature>
<feature type="transmembrane region" description="Helical" evidence="1">
    <location>
        <begin position="428"/>
        <end position="448"/>
    </location>
</feature>
<feature type="transmembrane region" description="Helical" evidence="1">
    <location>
        <begin position="460"/>
        <end position="482"/>
    </location>
</feature>
<dbReference type="Gene3D" id="3.30.70.1320">
    <property type="entry name" value="Multidrug efflux transporter AcrB pore domain like"/>
    <property type="match status" value="1"/>
</dbReference>
<dbReference type="Pfam" id="PF00873">
    <property type="entry name" value="ACR_tran"/>
    <property type="match status" value="1"/>
</dbReference>
<keyword evidence="1" id="KW-1133">Transmembrane helix</keyword>
<dbReference type="Gene3D" id="3.30.70.1430">
    <property type="entry name" value="Multidrug efflux transporter AcrB pore domain"/>
    <property type="match status" value="2"/>
</dbReference>
<feature type="transmembrane region" description="Helical" evidence="1">
    <location>
        <begin position="865"/>
        <end position="885"/>
    </location>
</feature>
<organism evidence="2 3">
    <name type="scientific">Marinospirillum alkalitolerans</name>
    <dbReference type="NCBI Taxonomy" id="3123374"/>
    <lineage>
        <taxon>Bacteria</taxon>
        <taxon>Pseudomonadati</taxon>
        <taxon>Pseudomonadota</taxon>
        <taxon>Gammaproteobacteria</taxon>
        <taxon>Oceanospirillales</taxon>
        <taxon>Oceanospirillaceae</taxon>
        <taxon>Marinospirillum</taxon>
    </lineage>
</organism>
<dbReference type="Gene3D" id="1.20.1640.10">
    <property type="entry name" value="Multidrug efflux transporter AcrB transmembrane domain"/>
    <property type="match status" value="2"/>
</dbReference>
<feature type="transmembrane region" description="Helical" evidence="1">
    <location>
        <begin position="892"/>
        <end position="912"/>
    </location>
</feature>
<gene>
    <name evidence="2" type="ORF">V6U78_06045</name>
</gene>
<name>A0ABW8PXL5_9GAMM</name>
<proteinExistence type="predicted"/>